<dbReference type="Gene3D" id="3.30.450.20">
    <property type="entry name" value="PAS domain"/>
    <property type="match status" value="1"/>
</dbReference>
<evidence type="ECO:0000256" key="9">
    <source>
        <dbReference type="ARBA" id="ARBA00022991"/>
    </source>
</evidence>
<keyword evidence="6" id="KW-0716">Sensory transduction</keyword>
<evidence type="ECO:0000256" key="5">
    <source>
        <dbReference type="ARBA" id="ARBA00022543"/>
    </source>
</evidence>
<dbReference type="InterPro" id="IPR036097">
    <property type="entry name" value="HisK_dim/P_sf"/>
</dbReference>
<dbReference type="SUPFAM" id="SSF55785">
    <property type="entry name" value="PYP-like sensor domain (PAS domain)"/>
    <property type="match status" value="1"/>
</dbReference>
<keyword evidence="8 14" id="KW-0418">Kinase</keyword>
<comment type="catalytic activity">
    <reaction evidence="1">
        <text>ATP + protein L-histidine = ADP + protein N-phospho-L-histidine.</text>
        <dbReference type="EC" id="2.7.13.3"/>
    </reaction>
</comment>
<dbReference type="InterPro" id="IPR003661">
    <property type="entry name" value="HisK_dim/P_dom"/>
</dbReference>
<dbReference type="Gene3D" id="3.30.565.10">
    <property type="entry name" value="Histidine kinase-like ATPase, C-terminal domain"/>
    <property type="match status" value="1"/>
</dbReference>
<dbReference type="EMBL" id="RBIL01000002">
    <property type="protein sequence ID" value="RKQ86763.1"/>
    <property type="molecule type" value="Genomic_DNA"/>
</dbReference>
<dbReference type="InterPro" id="IPR003018">
    <property type="entry name" value="GAF"/>
</dbReference>
<dbReference type="EC" id="2.7.13.3" evidence="4"/>
<dbReference type="PANTHER" id="PTHR42878:SF15">
    <property type="entry name" value="BACTERIOPHYTOCHROME"/>
    <property type="match status" value="1"/>
</dbReference>
<dbReference type="SMART" id="SM00065">
    <property type="entry name" value="GAF"/>
    <property type="match status" value="1"/>
</dbReference>
<dbReference type="Gene3D" id="3.30.450.270">
    <property type="match status" value="1"/>
</dbReference>
<dbReference type="InterPro" id="IPR005467">
    <property type="entry name" value="His_kinase_dom"/>
</dbReference>
<dbReference type="Pfam" id="PF00512">
    <property type="entry name" value="HisKA"/>
    <property type="match status" value="1"/>
</dbReference>
<keyword evidence="9" id="KW-0157">Chromophore</keyword>
<proteinExistence type="inferred from homology"/>
<evidence type="ECO:0000256" key="3">
    <source>
        <dbReference type="ARBA" id="ARBA00006402"/>
    </source>
</evidence>
<comment type="subcellular location">
    <subcellularLocation>
        <location evidence="2">Cell membrane</location>
    </subcellularLocation>
</comment>
<evidence type="ECO:0000256" key="8">
    <source>
        <dbReference type="ARBA" id="ARBA00022777"/>
    </source>
</evidence>
<dbReference type="InterPro" id="IPR013654">
    <property type="entry name" value="PAS_2"/>
</dbReference>
<dbReference type="GO" id="GO:0030295">
    <property type="term" value="F:protein kinase activator activity"/>
    <property type="evidence" value="ECO:0007669"/>
    <property type="project" value="TreeGrafter"/>
</dbReference>
<dbReference type="AlphaFoldDB" id="A0A660L4C4"/>
<keyword evidence="5" id="KW-0600">Photoreceptor protein</keyword>
<dbReference type="GO" id="GO:0005886">
    <property type="term" value="C:plasma membrane"/>
    <property type="evidence" value="ECO:0007669"/>
    <property type="project" value="UniProtKB-SubCell"/>
</dbReference>
<dbReference type="Proteomes" id="UP000278962">
    <property type="component" value="Unassembled WGS sequence"/>
</dbReference>
<dbReference type="PROSITE" id="PS50046">
    <property type="entry name" value="PHYTOCHROME_2"/>
    <property type="match status" value="1"/>
</dbReference>
<protein>
    <recommendedName>
        <fullName evidence="11">Sensor-like histidine kinase SenX3</fullName>
        <ecNumber evidence="4">2.7.13.3</ecNumber>
    </recommendedName>
</protein>
<dbReference type="GO" id="GO:0009584">
    <property type="term" value="P:detection of visible light"/>
    <property type="evidence" value="ECO:0007669"/>
    <property type="project" value="InterPro"/>
</dbReference>
<dbReference type="Pfam" id="PF01590">
    <property type="entry name" value="GAF"/>
    <property type="match status" value="1"/>
</dbReference>
<dbReference type="InterPro" id="IPR036890">
    <property type="entry name" value="HATPase_C_sf"/>
</dbReference>
<dbReference type="Pfam" id="PF08446">
    <property type="entry name" value="PAS_2"/>
    <property type="match status" value="1"/>
</dbReference>
<organism evidence="14 15">
    <name type="scientific">Solirubrobacter pauli</name>
    <dbReference type="NCBI Taxonomy" id="166793"/>
    <lineage>
        <taxon>Bacteria</taxon>
        <taxon>Bacillati</taxon>
        <taxon>Actinomycetota</taxon>
        <taxon>Thermoleophilia</taxon>
        <taxon>Solirubrobacterales</taxon>
        <taxon>Solirubrobacteraceae</taxon>
        <taxon>Solirubrobacter</taxon>
    </lineage>
</organism>
<feature type="domain" description="Phytochrome chromophore attachment site" evidence="12">
    <location>
        <begin position="141"/>
        <end position="300"/>
    </location>
</feature>
<dbReference type="InterPro" id="IPR050351">
    <property type="entry name" value="BphY/WalK/GraS-like"/>
</dbReference>
<feature type="domain" description="Histidine kinase" evidence="13">
    <location>
        <begin position="508"/>
        <end position="713"/>
    </location>
</feature>
<dbReference type="CDD" id="cd00082">
    <property type="entry name" value="HisKA"/>
    <property type="match status" value="1"/>
</dbReference>
<dbReference type="Pfam" id="PF00360">
    <property type="entry name" value="PHY"/>
    <property type="match status" value="1"/>
</dbReference>
<dbReference type="SUPFAM" id="SSF47384">
    <property type="entry name" value="Homodimeric domain of signal transducing histidine kinase"/>
    <property type="match status" value="1"/>
</dbReference>
<dbReference type="InterPro" id="IPR029016">
    <property type="entry name" value="GAF-like_dom_sf"/>
</dbReference>
<dbReference type="InterPro" id="IPR016132">
    <property type="entry name" value="Phyto_chromo_attachment"/>
</dbReference>
<evidence type="ECO:0000313" key="15">
    <source>
        <dbReference type="Proteomes" id="UP000278962"/>
    </source>
</evidence>
<evidence type="ECO:0000256" key="2">
    <source>
        <dbReference type="ARBA" id="ARBA00004236"/>
    </source>
</evidence>
<keyword evidence="10" id="KW-0675">Receptor</keyword>
<evidence type="ECO:0000259" key="12">
    <source>
        <dbReference type="PROSITE" id="PS50046"/>
    </source>
</evidence>
<evidence type="ECO:0000313" key="14">
    <source>
        <dbReference type="EMBL" id="RKQ86763.1"/>
    </source>
</evidence>
<keyword evidence="7" id="KW-0808">Transferase</keyword>
<dbReference type="PRINTS" id="PR01033">
    <property type="entry name" value="PHYTOCHROME"/>
</dbReference>
<evidence type="ECO:0000259" key="13">
    <source>
        <dbReference type="PROSITE" id="PS50109"/>
    </source>
</evidence>
<name>A0A660L4C4_9ACTN</name>
<dbReference type="PANTHER" id="PTHR42878">
    <property type="entry name" value="TWO-COMPONENT HISTIDINE KINASE"/>
    <property type="match status" value="1"/>
</dbReference>
<dbReference type="InterPro" id="IPR003594">
    <property type="entry name" value="HATPase_dom"/>
</dbReference>
<evidence type="ECO:0000256" key="7">
    <source>
        <dbReference type="ARBA" id="ARBA00022679"/>
    </source>
</evidence>
<comment type="caution">
    <text evidence="14">The sequence shown here is derived from an EMBL/GenBank/DDBJ whole genome shotgun (WGS) entry which is preliminary data.</text>
</comment>
<dbReference type="OrthoDB" id="23692at2"/>
<dbReference type="SMART" id="SM00388">
    <property type="entry name" value="HisKA"/>
    <property type="match status" value="1"/>
</dbReference>
<evidence type="ECO:0000256" key="10">
    <source>
        <dbReference type="ARBA" id="ARBA00023170"/>
    </source>
</evidence>
<dbReference type="InterPro" id="IPR013515">
    <property type="entry name" value="Phytochrome_cen-reg"/>
</dbReference>
<dbReference type="Gene3D" id="1.10.287.130">
    <property type="match status" value="1"/>
</dbReference>
<dbReference type="GO" id="GO:0007234">
    <property type="term" value="P:osmosensory signaling via phosphorelay pathway"/>
    <property type="evidence" value="ECO:0007669"/>
    <property type="project" value="TreeGrafter"/>
</dbReference>
<dbReference type="GO" id="GO:0009881">
    <property type="term" value="F:photoreceptor activity"/>
    <property type="evidence" value="ECO:0007669"/>
    <property type="project" value="UniProtKB-KW"/>
</dbReference>
<dbReference type="PROSITE" id="PS50109">
    <property type="entry name" value="HIS_KIN"/>
    <property type="match status" value="1"/>
</dbReference>
<accession>A0A660L4C4</accession>
<dbReference type="InterPro" id="IPR001294">
    <property type="entry name" value="Phytochrome"/>
</dbReference>
<evidence type="ECO:0000256" key="6">
    <source>
        <dbReference type="ARBA" id="ARBA00022606"/>
    </source>
</evidence>
<gene>
    <name evidence="14" type="ORF">C8N24_4778</name>
</gene>
<dbReference type="GO" id="GO:0000155">
    <property type="term" value="F:phosphorelay sensor kinase activity"/>
    <property type="evidence" value="ECO:0007669"/>
    <property type="project" value="InterPro"/>
</dbReference>
<dbReference type="GO" id="GO:0006355">
    <property type="term" value="P:regulation of DNA-templated transcription"/>
    <property type="evidence" value="ECO:0007669"/>
    <property type="project" value="InterPro"/>
</dbReference>
<dbReference type="InterPro" id="IPR035965">
    <property type="entry name" value="PAS-like_dom_sf"/>
</dbReference>
<dbReference type="Gene3D" id="3.30.450.40">
    <property type="match status" value="1"/>
</dbReference>
<evidence type="ECO:0000256" key="11">
    <source>
        <dbReference type="ARBA" id="ARBA00039401"/>
    </source>
</evidence>
<evidence type="ECO:0000256" key="4">
    <source>
        <dbReference type="ARBA" id="ARBA00012438"/>
    </source>
</evidence>
<dbReference type="InterPro" id="IPR043150">
    <property type="entry name" value="Phytochrome_PHY_sf"/>
</dbReference>
<dbReference type="SMART" id="SM00387">
    <property type="entry name" value="HATPase_c"/>
    <property type="match status" value="1"/>
</dbReference>
<sequence>MSVEPLLEPGTPVDLTNCHREPIRTPGGIQAHGALLAADETTLEVVQASANADQVFDRAVLGATLPELLGADIVEQLRAGAAEATPNLRPLRTRGLDAYAYRAADRVLVIELEPVGSGPASLTRYQDEIARALGLLQDAPTIQDLLSRAARVVRELTGSDRVWAYRFEPDDHGVILAEEKREDLDAFLGLHYPASDIPPQARALFLQNRLRFIHDVETPATPLEPVVNPLTGEWLDLSKGVLRAVSPIHIQYLKNMGATASMSIALSVGGRLWGLISGHHYSGPLFVPHEVRATCELIGIVCSMQLEALEALEVSRRQGALANRRSAVIDRVAASSSILDGLAAAGEDLLGVCGADGAAIRIDDELRLIGETPADVTALLDGLTSADVVATADAPGELPGVLAAPLAVARGNHIVWFRREYVRTIEWAHAPKSLAVKEPDRLNPDGSFRTWAESVKGESKPWDPVEVESAGELRSALGTFLITRAEQLAALNAELARSNEELDAFAYVAAHDLKEPLRGISNFATFLVEDYEDALDDEARERLATITRLSHRMAALLDSLLEYSRIGRADLDMTDFTVDEVVADALELLSSRPTVRVEGGDMPLHGDRIRVRQILVNLIGNAVKYTSDEPDIAITAADGRVCVEDNGIGVTPEHHDAIFHVFRRLHPREAYGGGTGAGLTIARRIAERHGGELWLERSTPGAGSAFCFTLGGP</sequence>
<dbReference type="RefSeq" id="WP_121254765.1">
    <property type="nucleotide sequence ID" value="NZ_RBIL01000002.1"/>
</dbReference>
<keyword evidence="15" id="KW-1185">Reference proteome</keyword>
<dbReference type="GO" id="GO:0000156">
    <property type="term" value="F:phosphorelay response regulator activity"/>
    <property type="evidence" value="ECO:0007669"/>
    <property type="project" value="TreeGrafter"/>
</dbReference>
<dbReference type="SUPFAM" id="SSF55874">
    <property type="entry name" value="ATPase domain of HSP90 chaperone/DNA topoisomerase II/histidine kinase"/>
    <property type="match status" value="1"/>
</dbReference>
<comment type="similarity">
    <text evidence="3">In the N-terminal section; belongs to the phytochrome family.</text>
</comment>
<reference evidence="14 15" key="1">
    <citation type="submission" date="2018-10" db="EMBL/GenBank/DDBJ databases">
        <title>Genomic Encyclopedia of Archaeal and Bacterial Type Strains, Phase II (KMG-II): from individual species to whole genera.</title>
        <authorList>
            <person name="Goeker M."/>
        </authorList>
    </citation>
    <scope>NUCLEOTIDE SEQUENCE [LARGE SCALE GENOMIC DNA]</scope>
    <source>
        <strain evidence="14 15">DSM 14954</strain>
    </source>
</reference>
<dbReference type="SUPFAM" id="SSF55781">
    <property type="entry name" value="GAF domain-like"/>
    <property type="match status" value="2"/>
</dbReference>
<dbReference type="Pfam" id="PF02518">
    <property type="entry name" value="HATPase_c"/>
    <property type="match status" value="1"/>
</dbReference>
<evidence type="ECO:0000256" key="1">
    <source>
        <dbReference type="ARBA" id="ARBA00000085"/>
    </source>
</evidence>